<dbReference type="Gene3D" id="1.20.1250.20">
    <property type="entry name" value="MFS general substrate transporter like domains"/>
    <property type="match status" value="2"/>
</dbReference>
<keyword evidence="3" id="KW-0813">Transport</keyword>
<evidence type="ECO:0000313" key="9">
    <source>
        <dbReference type="EMBL" id="KAG2194706.1"/>
    </source>
</evidence>
<feature type="domain" description="Major facilitator superfamily (MFS) profile" evidence="8">
    <location>
        <begin position="46"/>
        <end position="479"/>
    </location>
</feature>
<dbReference type="Proteomes" id="UP000650833">
    <property type="component" value="Unassembled WGS sequence"/>
</dbReference>
<dbReference type="Pfam" id="PF07690">
    <property type="entry name" value="MFS_1"/>
    <property type="match status" value="1"/>
</dbReference>
<dbReference type="InterPro" id="IPR036259">
    <property type="entry name" value="MFS_trans_sf"/>
</dbReference>
<evidence type="ECO:0000256" key="6">
    <source>
        <dbReference type="ARBA" id="ARBA00023136"/>
    </source>
</evidence>
<dbReference type="InterPro" id="IPR011701">
    <property type="entry name" value="MFS"/>
</dbReference>
<dbReference type="PANTHER" id="PTHR23506">
    <property type="entry name" value="GH10249P"/>
    <property type="match status" value="1"/>
</dbReference>
<dbReference type="SUPFAM" id="SSF103473">
    <property type="entry name" value="MFS general substrate transporter"/>
    <property type="match status" value="1"/>
</dbReference>
<reference evidence="9" key="1">
    <citation type="submission" date="2020-12" db="EMBL/GenBank/DDBJ databases">
        <title>Metabolic potential, ecology and presence of endohyphal bacteria is reflected in genomic diversity of Mucoromycotina.</title>
        <authorList>
            <person name="Muszewska A."/>
            <person name="Okrasinska A."/>
            <person name="Steczkiewicz K."/>
            <person name="Drgas O."/>
            <person name="Orlowska M."/>
            <person name="Perlinska-Lenart U."/>
            <person name="Aleksandrzak-Piekarczyk T."/>
            <person name="Szatraj K."/>
            <person name="Zielenkiewicz U."/>
            <person name="Pilsyk S."/>
            <person name="Malc E."/>
            <person name="Mieczkowski P."/>
            <person name="Kruszewska J.S."/>
            <person name="Biernat P."/>
            <person name="Pawlowska J."/>
        </authorList>
    </citation>
    <scope>NUCLEOTIDE SEQUENCE</scope>
    <source>
        <strain evidence="9">CBS 226.32</strain>
    </source>
</reference>
<dbReference type="PRINTS" id="PR01035">
    <property type="entry name" value="TCRTETA"/>
</dbReference>
<feature type="transmembrane region" description="Helical" evidence="7">
    <location>
        <begin position="135"/>
        <end position="156"/>
    </location>
</feature>
<evidence type="ECO:0000256" key="5">
    <source>
        <dbReference type="ARBA" id="ARBA00022989"/>
    </source>
</evidence>
<dbReference type="EMBL" id="JAEPRC010000569">
    <property type="protein sequence ID" value="KAG2194706.1"/>
    <property type="molecule type" value="Genomic_DNA"/>
</dbReference>
<accession>A0A8H7UQE2</accession>
<feature type="transmembrane region" description="Helical" evidence="7">
    <location>
        <begin position="318"/>
        <end position="347"/>
    </location>
</feature>
<feature type="transmembrane region" description="Helical" evidence="7">
    <location>
        <begin position="289"/>
        <end position="306"/>
    </location>
</feature>
<feature type="transmembrane region" description="Helical" evidence="7">
    <location>
        <begin position="162"/>
        <end position="183"/>
    </location>
</feature>
<evidence type="ECO:0000256" key="2">
    <source>
        <dbReference type="ARBA" id="ARBA00006829"/>
    </source>
</evidence>
<sequence>MTPFHSHIALSIRTNTITSTIPSTTKTIKKTKLPLLFKYRSSNIFVFWTAAVGLFTSTFVHSILFPLSPFIVARIRNLDKDWADHSKSTAITANIEMTSRDTGILVALYAVGLLSGSPIFGWLGDRIKQRRLPMLLGTIASMAANLLFMLSTTYPMLLIARFLQGVSNACVWTMCLCLIADNWPKDQLGVQMGKLVGFYPLGMMVGLPAGVLYSELGHEAPFIASMILSAIDILMRLVIIERSSAPKEWFEQDLQTEKKQCNKTVNDDLQINPNPTRVTWTQLLKQPRLIVSLALTAIVATVMSAFEPTLSMRLAQEWGFNAAGCSLIVLAYMIPSIIASIVCGWLCDRYGTKIVALVSLLLATPSCLLIGFPCQERGSFWLLVPILIMGGITIAGCQAPVFPEIAKVVDNENGNSNSSDGLARSYSLFNAAYGVGMCVGPLMAGYLYASIGFFWLCTILSTLFFCFIPLAYFFIGDSRKIIIKNTAAVAVTIAAVDNHVETTIIEAETDTMVITIPESSISLATVTVTEEIPCK</sequence>
<evidence type="ECO:0000256" key="7">
    <source>
        <dbReference type="SAM" id="Phobius"/>
    </source>
</evidence>
<gene>
    <name evidence="9" type="ORF">INT46_001952</name>
</gene>
<keyword evidence="10" id="KW-1185">Reference proteome</keyword>
<dbReference type="GO" id="GO:0016020">
    <property type="term" value="C:membrane"/>
    <property type="evidence" value="ECO:0007669"/>
    <property type="project" value="UniProtKB-SubCell"/>
</dbReference>
<evidence type="ECO:0000256" key="1">
    <source>
        <dbReference type="ARBA" id="ARBA00004141"/>
    </source>
</evidence>
<feature type="transmembrane region" description="Helical" evidence="7">
    <location>
        <begin position="378"/>
        <end position="397"/>
    </location>
</feature>
<feature type="transmembrane region" description="Helical" evidence="7">
    <location>
        <begin position="453"/>
        <end position="475"/>
    </location>
</feature>
<dbReference type="PROSITE" id="PS50850">
    <property type="entry name" value="MFS"/>
    <property type="match status" value="1"/>
</dbReference>
<feature type="transmembrane region" description="Helical" evidence="7">
    <location>
        <begin position="104"/>
        <end position="123"/>
    </location>
</feature>
<comment type="subcellular location">
    <subcellularLocation>
        <location evidence="1">Membrane</location>
        <topology evidence="1">Multi-pass membrane protein</topology>
    </subcellularLocation>
</comment>
<dbReference type="GO" id="GO:0022857">
    <property type="term" value="F:transmembrane transporter activity"/>
    <property type="evidence" value="ECO:0007669"/>
    <property type="project" value="InterPro"/>
</dbReference>
<feature type="transmembrane region" description="Helical" evidence="7">
    <location>
        <begin position="195"/>
        <end position="214"/>
    </location>
</feature>
<dbReference type="OrthoDB" id="5086884at2759"/>
<dbReference type="AlphaFoldDB" id="A0A8H7UQE2"/>
<proteinExistence type="inferred from homology"/>
<evidence type="ECO:0000313" key="10">
    <source>
        <dbReference type="Proteomes" id="UP000650833"/>
    </source>
</evidence>
<dbReference type="CDD" id="cd17325">
    <property type="entry name" value="MFS_MdtG_SLC18_like"/>
    <property type="match status" value="1"/>
</dbReference>
<organism evidence="9 10">
    <name type="scientific">Mucor plumbeus</name>
    <dbReference type="NCBI Taxonomy" id="97098"/>
    <lineage>
        <taxon>Eukaryota</taxon>
        <taxon>Fungi</taxon>
        <taxon>Fungi incertae sedis</taxon>
        <taxon>Mucoromycota</taxon>
        <taxon>Mucoromycotina</taxon>
        <taxon>Mucoromycetes</taxon>
        <taxon>Mucorales</taxon>
        <taxon>Mucorineae</taxon>
        <taxon>Mucoraceae</taxon>
        <taxon>Mucor</taxon>
    </lineage>
</organism>
<evidence type="ECO:0000256" key="4">
    <source>
        <dbReference type="ARBA" id="ARBA00022692"/>
    </source>
</evidence>
<dbReference type="InterPro" id="IPR020846">
    <property type="entry name" value="MFS_dom"/>
</dbReference>
<feature type="transmembrane region" description="Helical" evidence="7">
    <location>
        <begin position="354"/>
        <end position="372"/>
    </location>
</feature>
<evidence type="ECO:0000256" key="3">
    <source>
        <dbReference type="ARBA" id="ARBA00022448"/>
    </source>
</evidence>
<name>A0A8H7UQE2_9FUNG</name>
<dbReference type="InterPro" id="IPR050930">
    <property type="entry name" value="MFS_Vesicular_Transporter"/>
</dbReference>
<protein>
    <recommendedName>
        <fullName evidence="8">Major facilitator superfamily (MFS) profile domain-containing protein</fullName>
    </recommendedName>
</protein>
<keyword evidence="5 7" id="KW-1133">Transmembrane helix</keyword>
<keyword evidence="6 7" id="KW-0472">Membrane</keyword>
<keyword evidence="4 7" id="KW-0812">Transmembrane</keyword>
<feature type="transmembrane region" description="Helical" evidence="7">
    <location>
        <begin position="428"/>
        <end position="447"/>
    </location>
</feature>
<evidence type="ECO:0000259" key="8">
    <source>
        <dbReference type="PROSITE" id="PS50850"/>
    </source>
</evidence>
<comment type="similarity">
    <text evidence="2">Belongs to the major facilitator superfamily. Vesicular transporter family.</text>
</comment>
<comment type="caution">
    <text evidence="9">The sequence shown here is derived from an EMBL/GenBank/DDBJ whole genome shotgun (WGS) entry which is preliminary data.</text>
</comment>
<feature type="transmembrane region" description="Helical" evidence="7">
    <location>
        <begin position="44"/>
        <end position="64"/>
    </location>
</feature>
<dbReference type="PANTHER" id="PTHR23506:SF23">
    <property type="entry name" value="GH10249P"/>
    <property type="match status" value="1"/>
</dbReference>
<dbReference type="InterPro" id="IPR001958">
    <property type="entry name" value="Tet-R_TetA/multi-R_MdtG-like"/>
</dbReference>